<evidence type="ECO:0000313" key="2">
    <source>
        <dbReference type="EMBL" id="GBN43451.1"/>
    </source>
</evidence>
<name>A0A4Y2NVV0_ARAVE</name>
<dbReference type="AlphaFoldDB" id="A0A4Y2NVV0"/>
<reference evidence="2 3" key="1">
    <citation type="journal article" date="2019" name="Sci. Rep.">
        <title>Orb-weaving spider Araneus ventricosus genome elucidates the spidroin gene catalogue.</title>
        <authorList>
            <person name="Kono N."/>
            <person name="Nakamura H."/>
            <person name="Ohtoshi R."/>
            <person name="Moran D.A.P."/>
            <person name="Shinohara A."/>
            <person name="Yoshida Y."/>
            <person name="Fujiwara M."/>
            <person name="Mori M."/>
            <person name="Tomita M."/>
            <person name="Arakawa K."/>
        </authorList>
    </citation>
    <scope>NUCLEOTIDE SEQUENCE [LARGE SCALE GENOMIC DNA]</scope>
</reference>
<sequence>MRNDVLLLPAQGQTDVIRNSVMKFLSALPVPRSCGHRNSKDLHHGPLLCPSGQRSPLLDINRPGEAVSSELSSQKFRRPPPTEPLLCPRGQSSPLLDIYRPGKAVSSELWPQKVRGPPPRDPLYAPEGRAVHSLISIAPERPRRLPGRRVASPGQVRKCIAHHPPKDHFHQTLSWMWSR</sequence>
<evidence type="ECO:0000256" key="1">
    <source>
        <dbReference type="SAM" id="MobiDB-lite"/>
    </source>
</evidence>
<comment type="caution">
    <text evidence="2">The sequence shown here is derived from an EMBL/GenBank/DDBJ whole genome shotgun (WGS) entry which is preliminary data.</text>
</comment>
<dbReference type="Proteomes" id="UP000499080">
    <property type="component" value="Unassembled WGS sequence"/>
</dbReference>
<gene>
    <name evidence="2" type="ORF">AVEN_243421_1</name>
</gene>
<accession>A0A4Y2NVV0</accession>
<proteinExistence type="predicted"/>
<evidence type="ECO:0000313" key="3">
    <source>
        <dbReference type="Proteomes" id="UP000499080"/>
    </source>
</evidence>
<keyword evidence="3" id="KW-1185">Reference proteome</keyword>
<dbReference type="EMBL" id="BGPR01009971">
    <property type="protein sequence ID" value="GBN43451.1"/>
    <property type="molecule type" value="Genomic_DNA"/>
</dbReference>
<feature type="region of interest" description="Disordered" evidence="1">
    <location>
        <begin position="58"/>
        <end position="92"/>
    </location>
</feature>
<organism evidence="2 3">
    <name type="scientific">Araneus ventricosus</name>
    <name type="common">Orbweaver spider</name>
    <name type="synonym">Epeira ventricosa</name>
    <dbReference type="NCBI Taxonomy" id="182803"/>
    <lineage>
        <taxon>Eukaryota</taxon>
        <taxon>Metazoa</taxon>
        <taxon>Ecdysozoa</taxon>
        <taxon>Arthropoda</taxon>
        <taxon>Chelicerata</taxon>
        <taxon>Arachnida</taxon>
        <taxon>Araneae</taxon>
        <taxon>Araneomorphae</taxon>
        <taxon>Entelegynae</taxon>
        <taxon>Araneoidea</taxon>
        <taxon>Araneidae</taxon>
        <taxon>Araneus</taxon>
    </lineage>
</organism>
<protein>
    <submittedName>
        <fullName evidence="2">Uncharacterized protein</fullName>
    </submittedName>
</protein>